<organism evidence="1 3">
    <name type="scientific">Streptococcus azizii</name>
    <dbReference type="NCBI Taxonomy" id="1579424"/>
    <lineage>
        <taxon>Bacteria</taxon>
        <taxon>Bacillati</taxon>
        <taxon>Bacillota</taxon>
        <taxon>Bacilli</taxon>
        <taxon>Lactobacillales</taxon>
        <taxon>Streptococcaceae</taxon>
        <taxon>Streptococcus</taxon>
    </lineage>
</organism>
<dbReference type="Proteomes" id="UP000188600">
    <property type="component" value="Unassembled WGS sequence"/>
</dbReference>
<keyword evidence="4" id="KW-1185">Reference proteome</keyword>
<dbReference type="EMBL" id="MSPR01000046">
    <property type="protein sequence ID" value="ONK25354.1"/>
    <property type="molecule type" value="Genomic_DNA"/>
</dbReference>
<dbReference type="RefSeq" id="WP_076996889.1">
    <property type="nucleotide sequence ID" value="NZ_MSPR01000046.1"/>
</dbReference>
<dbReference type="Proteomes" id="UP000188946">
    <property type="component" value="Unassembled WGS sequence"/>
</dbReference>
<sequence>MIEKPSGTINELVYFHVAYYKSMYTRNLTLTNLFHLFKEIIETNETTKYISITPFYINEKLNFQEEFDIAHLYIECRDIVTVEEQRNFAREQMFWLEPDSDYKLLAQYITFEDMQASHFLVEKSDVIGFQQGIRSYMSFLMDRGIPQMMKWLYKFYELDIESMPYGYFCFEILSD</sequence>
<reference evidence="3 4" key="1">
    <citation type="submission" date="2016-12" db="EMBL/GenBank/DDBJ databases">
        <authorList>
            <person name="Gulvik C.A."/>
        </authorList>
    </citation>
    <scope>NUCLEOTIDE SEQUENCE [LARGE SCALE GENOMIC DNA]</scope>
    <source>
        <strain evidence="2 4">12-5202</strain>
        <strain evidence="1 3">12-5291</strain>
    </source>
</reference>
<evidence type="ECO:0000313" key="1">
    <source>
        <dbReference type="EMBL" id="ONK25351.1"/>
    </source>
</evidence>
<name>A0AB36JJF4_9STRE</name>
<evidence type="ECO:0000313" key="4">
    <source>
        <dbReference type="Proteomes" id="UP000188946"/>
    </source>
</evidence>
<proteinExistence type="predicted"/>
<comment type="caution">
    <text evidence="1">The sequence shown here is derived from an EMBL/GenBank/DDBJ whole genome shotgun (WGS) entry which is preliminary data.</text>
</comment>
<evidence type="ECO:0000313" key="3">
    <source>
        <dbReference type="Proteomes" id="UP000188600"/>
    </source>
</evidence>
<dbReference type="EMBL" id="MSPT01000042">
    <property type="protein sequence ID" value="ONK25351.1"/>
    <property type="molecule type" value="Genomic_DNA"/>
</dbReference>
<dbReference type="AlphaFoldDB" id="A0AB36JJF4"/>
<protein>
    <submittedName>
        <fullName evidence="1">Uncharacterized protein</fullName>
    </submittedName>
</protein>
<evidence type="ECO:0000313" key="2">
    <source>
        <dbReference type="EMBL" id="ONK25354.1"/>
    </source>
</evidence>
<gene>
    <name evidence="2" type="ORF">BVE84_10300</name>
    <name evidence="1" type="ORF">BVE86_10545</name>
</gene>
<accession>A0AB36JJF4</accession>